<comment type="caution">
    <text evidence="8">The sequence shown here is derived from an EMBL/GenBank/DDBJ whole genome shotgun (WGS) entry which is preliminary data.</text>
</comment>
<feature type="compositionally biased region" description="Low complexity" evidence="6">
    <location>
        <begin position="142"/>
        <end position="158"/>
    </location>
</feature>
<feature type="region of interest" description="Disordered" evidence="6">
    <location>
        <begin position="420"/>
        <end position="441"/>
    </location>
</feature>
<dbReference type="Proteomes" id="UP000298416">
    <property type="component" value="Unassembled WGS sequence"/>
</dbReference>
<dbReference type="InterPro" id="IPR025610">
    <property type="entry name" value="MYC/MYB_N"/>
</dbReference>
<evidence type="ECO:0000256" key="6">
    <source>
        <dbReference type="SAM" id="MobiDB-lite"/>
    </source>
</evidence>
<dbReference type="PROSITE" id="PS50888">
    <property type="entry name" value="BHLH"/>
    <property type="match status" value="1"/>
</dbReference>
<dbReference type="GO" id="GO:0046983">
    <property type="term" value="F:protein dimerization activity"/>
    <property type="evidence" value="ECO:0007669"/>
    <property type="project" value="InterPro"/>
</dbReference>
<accession>A0A8X9AE99</accession>
<reference evidence="8" key="1">
    <citation type="submission" date="2018-01" db="EMBL/GenBank/DDBJ databases">
        <authorList>
            <person name="Mao J.F."/>
        </authorList>
    </citation>
    <scope>NUCLEOTIDE SEQUENCE</scope>
    <source>
        <strain evidence="8">Huo1</strain>
        <tissue evidence="8">Leaf</tissue>
    </source>
</reference>
<keyword evidence="4" id="KW-0804">Transcription</keyword>
<dbReference type="InterPro" id="IPR011598">
    <property type="entry name" value="bHLH_dom"/>
</dbReference>
<keyword evidence="5" id="KW-0539">Nucleus</keyword>
<dbReference type="PANTHER" id="PTHR46266:SF4">
    <property type="entry name" value="TRANSCRIPTION FACTOR TT8"/>
    <property type="match status" value="1"/>
</dbReference>
<evidence type="ECO:0000313" key="9">
    <source>
        <dbReference type="Proteomes" id="UP000298416"/>
    </source>
</evidence>
<feature type="compositionally biased region" description="Basic and acidic residues" evidence="6">
    <location>
        <begin position="421"/>
        <end position="440"/>
    </location>
</feature>
<evidence type="ECO:0000256" key="4">
    <source>
        <dbReference type="ARBA" id="ARBA00023163"/>
    </source>
</evidence>
<dbReference type="GO" id="GO:0080090">
    <property type="term" value="P:regulation of primary metabolic process"/>
    <property type="evidence" value="ECO:0007669"/>
    <property type="project" value="UniProtKB-ARBA"/>
</dbReference>
<dbReference type="Pfam" id="PF14215">
    <property type="entry name" value="bHLH-MYC_N"/>
    <property type="match status" value="1"/>
</dbReference>
<comment type="subcellular location">
    <subcellularLocation>
        <location evidence="1">Nucleus</location>
    </subcellularLocation>
</comment>
<protein>
    <recommendedName>
        <fullName evidence="7">BHLH domain-containing protein</fullName>
    </recommendedName>
</protein>
<dbReference type="GO" id="GO:0005634">
    <property type="term" value="C:nucleus"/>
    <property type="evidence" value="ECO:0007669"/>
    <property type="project" value="UniProtKB-SubCell"/>
</dbReference>
<evidence type="ECO:0000256" key="2">
    <source>
        <dbReference type="ARBA" id="ARBA00023015"/>
    </source>
</evidence>
<feature type="domain" description="BHLH" evidence="7">
    <location>
        <begin position="362"/>
        <end position="411"/>
    </location>
</feature>
<proteinExistence type="predicted"/>
<keyword evidence="9" id="KW-1185">Reference proteome</keyword>
<dbReference type="Gene3D" id="4.10.280.10">
    <property type="entry name" value="Helix-loop-helix DNA-binding domain"/>
    <property type="match status" value="1"/>
</dbReference>
<keyword evidence="3" id="KW-0010">Activator</keyword>
<sequence>MVWSDGCYNGAIKTRKTVQAAEESEEEAMQQRSEQLRELYECLAGGEAERRPSAALSPEDLTESEWFYLMCVSFSFPPGIGLPGKAYVDRQHIWLTRANKVDSTLFSRTILAEVQDDIGLVQRVKGFFANCQNPKPPRPAPSGHSTSNPTSSSPGYYSLTLPLPIPPSQMAEEEEEEEEFGSDSDQVGGPTPPNQNLVEAMHLGMSDQDIRVGSPDDSSNNLGSNFHHLTVTQRGTSPKHGGFDRDVTMHRWPCKDTIITRSFRSPHSADLITEEDTHYSQTVSSLLENQSHRWSTLSSSTTTAFTKWLPETAASTSTHHRRDLLLDGASQWVLKYVLFTLPLLHAKPRDASASARRSPQDELSGNHVLAERRRREKLNERFVVLRSMVPFVTKMDKASILADTIDYLKQLKRRIQQLETESERNVGRREKSRLRTDGGKRPKVGATVEVSIIESDALVDISCVDKSGLLLDLMQMLRDLGLHVTTAHSSINNGTFNAELRAKVVESANGRRPSITEVKTAISVLI</sequence>
<evidence type="ECO:0000313" key="8">
    <source>
        <dbReference type="EMBL" id="KAG6438326.1"/>
    </source>
</evidence>
<dbReference type="InterPro" id="IPR054502">
    <property type="entry name" value="bHLH-TF_ACT-like_plant"/>
</dbReference>
<name>A0A8X9AE99_SALSN</name>
<evidence type="ECO:0000256" key="1">
    <source>
        <dbReference type="ARBA" id="ARBA00004123"/>
    </source>
</evidence>
<dbReference type="Pfam" id="PF22754">
    <property type="entry name" value="bHLH-TF_ACT-like_plant"/>
    <property type="match status" value="1"/>
</dbReference>
<reference evidence="8" key="2">
    <citation type="submission" date="2020-08" db="EMBL/GenBank/DDBJ databases">
        <title>Plant Genome Project.</title>
        <authorList>
            <person name="Zhang R.-G."/>
        </authorList>
    </citation>
    <scope>NUCLEOTIDE SEQUENCE</scope>
    <source>
        <strain evidence="8">Huo1</strain>
        <tissue evidence="8">Leaf</tissue>
    </source>
</reference>
<dbReference type="CDD" id="cd04873">
    <property type="entry name" value="ACT_UUR-ACR-like"/>
    <property type="match status" value="1"/>
</dbReference>
<dbReference type="SUPFAM" id="SSF47459">
    <property type="entry name" value="HLH, helix-loop-helix DNA-binding domain"/>
    <property type="match status" value="1"/>
</dbReference>
<dbReference type="AlphaFoldDB" id="A0A8X9AE99"/>
<evidence type="ECO:0000256" key="5">
    <source>
        <dbReference type="ARBA" id="ARBA00023242"/>
    </source>
</evidence>
<dbReference type="EMBL" id="PNBA02000001">
    <property type="protein sequence ID" value="KAG6438326.1"/>
    <property type="molecule type" value="Genomic_DNA"/>
</dbReference>
<keyword evidence="2" id="KW-0805">Transcription regulation</keyword>
<dbReference type="SMART" id="SM00353">
    <property type="entry name" value="HLH"/>
    <property type="match status" value="1"/>
</dbReference>
<dbReference type="InterPro" id="IPR036638">
    <property type="entry name" value="HLH_DNA-bd_sf"/>
</dbReference>
<evidence type="ECO:0000259" key="7">
    <source>
        <dbReference type="PROSITE" id="PS50888"/>
    </source>
</evidence>
<evidence type="ECO:0000256" key="3">
    <source>
        <dbReference type="ARBA" id="ARBA00023159"/>
    </source>
</evidence>
<feature type="region of interest" description="Disordered" evidence="6">
    <location>
        <begin position="131"/>
        <end position="197"/>
    </location>
</feature>
<dbReference type="Pfam" id="PF00010">
    <property type="entry name" value="HLH"/>
    <property type="match status" value="1"/>
</dbReference>
<dbReference type="PANTHER" id="PTHR46266">
    <property type="entry name" value="TRANSCRIPTION FACTOR TT8"/>
    <property type="match status" value="1"/>
</dbReference>
<feature type="compositionally biased region" description="Acidic residues" evidence="6">
    <location>
        <begin position="171"/>
        <end position="182"/>
    </location>
</feature>
<organism evidence="8">
    <name type="scientific">Salvia splendens</name>
    <name type="common">Scarlet sage</name>
    <dbReference type="NCBI Taxonomy" id="180675"/>
    <lineage>
        <taxon>Eukaryota</taxon>
        <taxon>Viridiplantae</taxon>
        <taxon>Streptophyta</taxon>
        <taxon>Embryophyta</taxon>
        <taxon>Tracheophyta</taxon>
        <taxon>Spermatophyta</taxon>
        <taxon>Magnoliopsida</taxon>
        <taxon>eudicotyledons</taxon>
        <taxon>Gunneridae</taxon>
        <taxon>Pentapetalae</taxon>
        <taxon>asterids</taxon>
        <taxon>lamiids</taxon>
        <taxon>Lamiales</taxon>
        <taxon>Lamiaceae</taxon>
        <taxon>Nepetoideae</taxon>
        <taxon>Mentheae</taxon>
        <taxon>Salviinae</taxon>
        <taxon>Salvia</taxon>
        <taxon>Salvia subgen. Calosphace</taxon>
        <taxon>core Calosphace</taxon>
    </lineage>
</organism>
<gene>
    <name evidence="8" type="ORF">SASPL_103264</name>
</gene>